<sequence>MAQAAHSRCGIILFHSKYAQNGSWAVNFGHPIANIEQLGGFYRDGWNY</sequence>
<dbReference type="AlphaFoldDB" id="X0V3E9"/>
<name>X0V3E9_9ZZZZ</name>
<protein>
    <submittedName>
        <fullName evidence="1">Uncharacterized protein</fullName>
    </submittedName>
</protein>
<organism evidence="1">
    <name type="scientific">marine sediment metagenome</name>
    <dbReference type="NCBI Taxonomy" id="412755"/>
    <lineage>
        <taxon>unclassified sequences</taxon>
        <taxon>metagenomes</taxon>
        <taxon>ecological metagenomes</taxon>
    </lineage>
</organism>
<accession>X0V3E9</accession>
<comment type="caution">
    <text evidence="1">The sequence shown here is derived from an EMBL/GenBank/DDBJ whole genome shotgun (WGS) entry which is preliminary data.</text>
</comment>
<proteinExistence type="predicted"/>
<reference evidence="1" key="1">
    <citation type="journal article" date="2014" name="Front. Microbiol.">
        <title>High frequency of phylogenetically diverse reductive dehalogenase-homologous genes in deep subseafloor sedimentary metagenomes.</title>
        <authorList>
            <person name="Kawai M."/>
            <person name="Futagami T."/>
            <person name="Toyoda A."/>
            <person name="Takaki Y."/>
            <person name="Nishi S."/>
            <person name="Hori S."/>
            <person name="Arai W."/>
            <person name="Tsubouchi T."/>
            <person name="Morono Y."/>
            <person name="Uchiyama I."/>
            <person name="Ito T."/>
            <person name="Fujiyama A."/>
            <person name="Inagaki F."/>
            <person name="Takami H."/>
        </authorList>
    </citation>
    <scope>NUCLEOTIDE SEQUENCE</scope>
    <source>
        <strain evidence="1">Expedition CK06-06</strain>
    </source>
</reference>
<evidence type="ECO:0000313" key="1">
    <source>
        <dbReference type="EMBL" id="GAG12630.1"/>
    </source>
</evidence>
<dbReference type="EMBL" id="BARS01023557">
    <property type="protein sequence ID" value="GAG12630.1"/>
    <property type="molecule type" value="Genomic_DNA"/>
</dbReference>
<gene>
    <name evidence="1" type="ORF">S01H1_37495</name>
</gene>